<dbReference type="InterPro" id="IPR026286">
    <property type="entry name" value="MaiA/AMDase"/>
</dbReference>
<dbReference type="Gene3D" id="3.40.50.12500">
    <property type="match status" value="1"/>
</dbReference>
<proteinExistence type="predicted"/>
<dbReference type="AlphaFoldDB" id="A0A1B1N8N7"/>
<gene>
    <name evidence="1" type="ORF">SGUI_0406</name>
</gene>
<sequence length="257" mass="26487">MWAMSTIGILYPGHSAEDDYPWVEANLRSQGHDVTLPLVHTSVGEDAHRVDALLDLGGADRLAAGADRLPRGCDGVVWACTSGSFVFGGAGAREQVDRLAAHTGLPATSTSWAFVRACRLLGVSRVAVAASYPQDVAEAFVAFLDEAGITVTAMGSHGIVTAAEVGTLGRADVLRLAAGVDRTGAQAVLVPDTALHTLRWLEELETGLGTVVLTANQVSVHAGLGLVGEVPAVDGLGALFAEGTRQDRVADRAGAAT</sequence>
<dbReference type="PANTHER" id="PTHR40267:SF1">
    <property type="entry name" value="BLR3294 PROTEIN"/>
    <property type="match status" value="1"/>
</dbReference>
<dbReference type="Proteomes" id="UP000092482">
    <property type="component" value="Chromosome"/>
</dbReference>
<accession>A0A1B1N8N7</accession>
<reference evidence="1 2" key="1">
    <citation type="submission" date="2016-03" db="EMBL/GenBank/DDBJ databases">
        <title>Shallow-sea hydrothermal system.</title>
        <authorList>
            <person name="Tang K."/>
        </authorList>
    </citation>
    <scope>NUCLEOTIDE SEQUENCE [LARGE SCALE GENOMIC DNA]</scope>
    <source>
        <strain evidence="1 2">JLT9</strain>
    </source>
</reference>
<evidence type="ECO:0000313" key="2">
    <source>
        <dbReference type="Proteomes" id="UP000092482"/>
    </source>
</evidence>
<keyword evidence="2" id="KW-1185">Reference proteome</keyword>
<dbReference type="PATRIC" id="fig|1758689.4.peg.410"/>
<dbReference type="EMBL" id="CP014989">
    <property type="protein sequence ID" value="ANS77802.1"/>
    <property type="molecule type" value="Genomic_DNA"/>
</dbReference>
<evidence type="ECO:0000313" key="1">
    <source>
        <dbReference type="EMBL" id="ANS77802.1"/>
    </source>
</evidence>
<organism evidence="1 2">
    <name type="scientific">Serinicoccus hydrothermalis</name>
    <dbReference type="NCBI Taxonomy" id="1758689"/>
    <lineage>
        <taxon>Bacteria</taxon>
        <taxon>Bacillati</taxon>
        <taxon>Actinomycetota</taxon>
        <taxon>Actinomycetes</taxon>
        <taxon>Micrococcales</taxon>
        <taxon>Ornithinimicrobiaceae</taxon>
        <taxon>Serinicoccus</taxon>
    </lineage>
</organism>
<dbReference type="Pfam" id="PF17645">
    <property type="entry name" value="Amdase"/>
    <property type="match status" value="1"/>
</dbReference>
<dbReference type="InterPro" id="IPR053714">
    <property type="entry name" value="Iso_Racemase_Enz_sf"/>
</dbReference>
<dbReference type="PANTHER" id="PTHR40267">
    <property type="entry name" value="BLR3294 PROTEIN"/>
    <property type="match status" value="1"/>
</dbReference>
<name>A0A1B1N8N7_9MICO</name>
<dbReference type="KEGG" id="serj:SGUI_0406"/>
<protein>
    <submittedName>
        <fullName evidence="1">Decarboxylase</fullName>
    </submittedName>
</protein>
<dbReference type="STRING" id="1758689.SGUI_0406"/>